<evidence type="ECO:0000259" key="1">
    <source>
        <dbReference type="Pfam" id="PF24041"/>
    </source>
</evidence>
<gene>
    <name evidence="2" type="ordered locus">Hqrw_2934</name>
</gene>
<dbReference type="Gene3D" id="2.60.40.2480">
    <property type="entry name" value="Periplasmic metal-binding protein Tp34-type"/>
    <property type="match status" value="1"/>
</dbReference>
<protein>
    <recommendedName>
        <fullName evidence="1">DUF7350 domain-containing protein</fullName>
    </recommendedName>
</protein>
<dbReference type="PROSITE" id="PS51257">
    <property type="entry name" value="PROKAR_LIPOPROTEIN"/>
    <property type="match status" value="1"/>
</dbReference>
<dbReference type="OrthoDB" id="156174at2157"/>
<dbReference type="RefSeq" id="WP_014556277.1">
    <property type="nucleotide sequence ID" value="NC_017459.1"/>
</dbReference>
<dbReference type="Pfam" id="PF24041">
    <property type="entry name" value="DUF7350"/>
    <property type="match status" value="2"/>
</dbReference>
<organism evidence="2 3">
    <name type="scientific">Haloquadratum walsbyi (strain DSM 16854 / JCM 12705 / C23)</name>
    <dbReference type="NCBI Taxonomy" id="768065"/>
    <lineage>
        <taxon>Archaea</taxon>
        <taxon>Methanobacteriati</taxon>
        <taxon>Methanobacteriota</taxon>
        <taxon>Stenosarchaea group</taxon>
        <taxon>Halobacteria</taxon>
        <taxon>Halobacteriales</taxon>
        <taxon>Haloferacaceae</taxon>
        <taxon>Haloquadratum</taxon>
    </lineage>
</organism>
<proteinExistence type="predicted"/>
<dbReference type="GeneID" id="12447706"/>
<dbReference type="InterPro" id="IPR038482">
    <property type="entry name" value="Tp34-type_sf"/>
</dbReference>
<sequence length="350" mass="37819">MNRRQALTGIGVTIFGSTAGCIGNPSSLFETTSGRAPPLVEDRPNAVYLPTHVEGMNMIGVTNLGDLMVGLTYSYPHRFWTVENDGGEYTTQRTDIEQDDSVHLMAVPWDPKTGTVLPNTGLSVEITREDELVSEEVIYPMLSQRMGFHYGANFGLIGDGMYDISISMGGISASRYGQFKGKFAKASTSTISFEFSEQDMNNISYERLTSEQGQQKAVEPMSMEMIPTGGAPESLPGTNIGRGTSGDAVFVGTVVERDRFGSTPYLGVSVRTPHNGLVIPRMALSVSIDDTESVVLSSSLDPELGFHYGATVEGISTESAVEITVEVPPQVARHEGYETAFLEMSPLSLE</sequence>
<dbReference type="InterPro" id="IPR055774">
    <property type="entry name" value="DUF7350"/>
</dbReference>
<dbReference type="AlphaFoldDB" id="G0LLC8"/>
<evidence type="ECO:0000313" key="2">
    <source>
        <dbReference type="EMBL" id="CCC40734.1"/>
    </source>
</evidence>
<reference evidence="2 3" key="1">
    <citation type="journal article" date="2011" name="PLoS ONE">
        <title>Haloquadratum walsbyi: limited diversity in a global pond.</title>
        <authorList>
            <person name="Dyall-Smith M."/>
            <person name="Pfeiffer F."/>
            <person name="Klee K."/>
            <person name="Palm P."/>
            <person name="Gross K."/>
            <person name="Schuster S.C."/>
            <person name="Rampp M."/>
            <person name="Oesterhelt D."/>
        </authorList>
    </citation>
    <scope>NUCLEOTIDE SEQUENCE [LARGE SCALE GENOMIC DNA]</scope>
    <source>
        <strain evidence="3">DSM 16854 / JCM 12705 / C23</strain>
    </source>
</reference>
<name>G0LLC8_HALWC</name>
<accession>G0LLC8</accession>
<evidence type="ECO:0000313" key="3">
    <source>
        <dbReference type="Proteomes" id="UP000007954"/>
    </source>
</evidence>
<dbReference type="KEGG" id="hwc:Hqrw_2934"/>
<feature type="domain" description="DUF7350" evidence="1">
    <location>
        <begin position="233"/>
        <end position="349"/>
    </location>
</feature>
<dbReference type="HOGENOM" id="CLU_043006_0_0_2"/>
<dbReference type="Proteomes" id="UP000007954">
    <property type="component" value="Chromosome"/>
</dbReference>
<dbReference type="EMBL" id="FR746099">
    <property type="protein sequence ID" value="CCC40734.1"/>
    <property type="molecule type" value="Genomic_DNA"/>
</dbReference>
<feature type="domain" description="DUF7350" evidence="1">
    <location>
        <begin position="94"/>
        <end position="156"/>
    </location>
</feature>